<dbReference type="EMBL" id="FOIR01000002">
    <property type="protein sequence ID" value="SEW32659.1"/>
    <property type="molecule type" value="Genomic_DNA"/>
</dbReference>
<keyword evidence="2" id="KW-1185">Reference proteome</keyword>
<dbReference type="AlphaFoldDB" id="A0A1I0QZR6"/>
<sequence>MEGIKPMKKLLLSLLICLFYACDTEDTPFDELEYSKYKSNTSVDEEILFMPVENYDSNETQTPVLRLKLETAEIFPCYNFGIATTQFTLGNELIIRLEKISKSTLCLTALGPARAQIDLPESVEKLTFINGNRIDQYDVKISEEKVSIKALKDSFTQSLYSNTFRLPENSFAFVCGTNTDNQHIYNDFLNILKANPNLQEFNFEGEGRIPYPESSDGHWVNHPSKYFKYTSTEVFNDLSDVLATFTSANIEKNSGVSIALYGWNNSKHYSWIDN</sequence>
<dbReference type="Proteomes" id="UP000199437">
    <property type="component" value="Unassembled WGS sequence"/>
</dbReference>
<gene>
    <name evidence="1" type="ORF">SAMN05216290_2895</name>
</gene>
<evidence type="ECO:0000313" key="2">
    <source>
        <dbReference type="Proteomes" id="UP000199437"/>
    </source>
</evidence>
<name>A0A1I0QZR6_9BACT</name>
<reference evidence="2" key="1">
    <citation type="submission" date="2016-10" db="EMBL/GenBank/DDBJ databases">
        <authorList>
            <person name="Varghese N."/>
            <person name="Submissions S."/>
        </authorList>
    </citation>
    <scope>NUCLEOTIDE SEQUENCE [LARGE SCALE GENOMIC DNA]</scope>
    <source>
        <strain evidence="2">CGMCC 1.12402</strain>
    </source>
</reference>
<dbReference type="PROSITE" id="PS51257">
    <property type="entry name" value="PROKAR_LIPOPROTEIN"/>
    <property type="match status" value="1"/>
</dbReference>
<accession>A0A1I0QZR6</accession>
<evidence type="ECO:0000313" key="1">
    <source>
        <dbReference type="EMBL" id="SEW32659.1"/>
    </source>
</evidence>
<protein>
    <submittedName>
        <fullName evidence="1">Uncharacterized protein</fullName>
    </submittedName>
</protein>
<dbReference type="STRING" id="1267423.SAMN05216290_2895"/>
<proteinExistence type="predicted"/>
<organism evidence="1 2">
    <name type="scientific">Roseivirga pacifica</name>
    <dbReference type="NCBI Taxonomy" id="1267423"/>
    <lineage>
        <taxon>Bacteria</taxon>
        <taxon>Pseudomonadati</taxon>
        <taxon>Bacteroidota</taxon>
        <taxon>Cytophagia</taxon>
        <taxon>Cytophagales</taxon>
        <taxon>Roseivirgaceae</taxon>
        <taxon>Roseivirga</taxon>
    </lineage>
</organism>
<dbReference type="RefSeq" id="WP_222845402.1">
    <property type="nucleotide sequence ID" value="NZ_RBHZ01000002.1"/>
</dbReference>